<dbReference type="EMBL" id="LR824004">
    <property type="protein sequence ID" value="CAD0194325.1"/>
    <property type="molecule type" value="Genomic_DNA"/>
</dbReference>
<proteinExistence type="predicted"/>
<organism evidence="1 2">
    <name type="scientific">Chrysodeixis includens</name>
    <name type="common">Soybean looper</name>
    <name type="synonym">Pseudoplusia includens</name>
    <dbReference type="NCBI Taxonomy" id="689277"/>
    <lineage>
        <taxon>Eukaryota</taxon>
        <taxon>Metazoa</taxon>
        <taxon>Ecdysozoa</taxon>
        <taxon>Arthropoda</taxon>
        <taxon>Hexapoda</taxon>
        <taxon>Insecta</taxon>
        <taxon>Pterygota</taxon>
        <taxon>Neoptera</taxon>
        <taxon>Endopterygota</taxon>
        <taxon>Lepidoptera</taxon>
        <taxon>Glossata</taxon>
        <taxon>Ditrysia</taxon>
        <taxon>Noctuoidea</taxon>
        <taxon>Noctuidae</taxon>
        <taxon>Plusiinae</taxon>
        <taxon>Chrysodeixis</taxon>
    </lineage>
</organism>
<accession>A0A9N8KP84</accession>
<sequence length="185" mass="20692">MRSWLTLSVQNSENRDKPRFRSATKGVFRVARAAEVPYTKADAAAEIDLSARRPQSSTRSPMCPCELEEPRERFSYPVQTPWISYDSSDDDDSIERSAAMTALKSSVYVASRESAYLEMSGDDFAGLVSDSEYSSDDDDMVVPESMLTNRASSSRMNVEVTLQEPDFGHKRAVGVIREDSRRAPD</sequence>
<reference evidence="1" key="1">
    <citation type="submission" date="2021-12" db="EMBL/GenBank/DDBJ databases">
        <authorList>
            <person name="King R."/>
        </authorList>
    </citation>
    <scope>NUCLEOTIDE SEQUENCE</scope>
</reference>
<name>A0A9N8KP84_CHRIL</name>
<keyword evidence="2" id="KW-1185">Reference proteome</keyword>
<gene>
    <name evidence="1" type="ORF">CINC_LOCUS614</name>
</gene>
<dbReference type="Proteomes" id="UP001154114">
    <property type="component" value="Chromosome 1"/>
</dbReference>
<dbReference type="AlphaFoldDB" id="A0A9N8KP84"/>
<protein>
    <submittedName>
        <fullName evidence="1">Uncharacterized protein</fullName>
    </submittedName>
</protein>
<evidence type="ECO:0000313" key="1">
    <source>
        <dbReference type="EMBL" id="CAD0194325.1"/>
    </source>
</evidence>
<evidence type="ECO:0000313" key="2">
    <source>
        <dbReference type="Proteomes" id="UP001154114"/>
    </source>
</evidence>